<proteinExistence type="predicted"/>
<organism evidence="1 2">
    <name type="scientific">Trichuris muris</name>
    <name type="common">Mouse whipworm</name>
    <dbReference type="NCBI Taxonomy" id="70415"/>
    <lineage>
        <taxon>Eukaryota</taxon>
        <taxon>Metazoa</taxon>
        <taxon>Ecdysozoa</taxon>
        <taxon>Nematoda</taxon>
        <taxon>Enoplea</taxon>
        <taxon>Dorylaimia</taxon>
        <taxon>Trichinellida</taxon>
        <taxon>Trichuridae</taxon>
        <taxon>Trichuris</taxon>
    </lineage>
</organism>
<accession>A0A5S6Q6A6</accession>
<dbReference type="WBParaSite" id="TMUE_1000002699.1">
    <property type="protein sequence ID" value="TMUE_1000002699.1"/>
    <property type="gene ID" value="WBGene00295524"/>
</dbReference>
<evidence type="ECO:0000313" key="1">
    <source>
        <dbReference type="Proteomes" id="UP000046395"/>
    </source>
</evidence>
<name>A0A5S6Q6A6_TRIMR</name>
<dbReference type="AlphaFoldDB" id="A0A5S6Q6A6"/>
<reference evidence="2" key="1">
    <citation type="submission" date="2019-12" db="UniProtKB">
        <authorList>
            <consortium name="WormBaseParasite"/>
        </authorList>
    </citation>
    <scope>IDENTIFICATION</scope>
</reference>
<evidence type="ECO:0000313" key="2">
    <source>
        <dbReference type="WBParaSite" id="TMUE_1000002699.1"/>
    </source>
</evidence>
<sequence>MEVPLPKGCASRCDIEKFQFDKPSTWPDWLEFLNRYLLSARLTTADDDFKISELILCMGPPSNAVFQRCSLTTDKKKSYVKVTKMFTVHFHGARNIVYELARLHRTVKHEGETLDSFIDAVYAQAENCDFDNVKVSAKELLTQSQLIAFMANRELAKWFTLEQPASNDPPNISPPACVNERVGAQVDALRVRILSQRYQETVHCPNCGHAEHSSMRFCPALGKTCNACWKIGHVLAKSDLLPTRLSGLDYQYIVRSCRCASLALLVAFHLPLSLRVRLSTAVITCSLSLNYLQRLEATAETVDAYLQSSPKNESLVVSQPDGDNNDCSANLPGNCSGGGGGGMFWRNTTSFPPGCPDLTISISYGLVAVLRWLCWLPFIYRYHYVFVYPPLLLRVRLVNRFSLKQGHFAKMCRSKRIRASNTVAVDERSQHSSRTESTPAEQAYFLGKVRVQRKGTVDATRSSSPWRVNLLLNGKLVCFKLDFGADVTCLPERLAGVPAKLSSVADILGPSNRPLKVLGSFPAILKCRQHFVKELCYVIRDLNEALRSPDASIRLHSKGTLRETDGRPRSTGH</sequence>
<dbReference type="Proteomes" id="UP000046395">
    <property type="component" value="Unassembled WGS sequence"/>
</dbReference>
<protein>
    <submittedName>
        <fullName evidence="2">Peptidase A2 domain-containing protein</fullName>
    </submittedName>
</protein>
<keyword evidence="1" id="KW-1185">Reference proteome</keyword>